<dbReference type="Proteomes" id="UP000720508">
    <property type="component" value="Unassembled WGS sequence"/>
</dbReference>
<keyword evidence="1" id="KW-0808">Transferase</keyword>
<dbReference type="Pfam" id="PF13508">
    <property type="entry name" value="Acetyltransf_7"/>
    <property type="match status" value="1"/>
</dbReference>
<dbReference type="RefSeq" id="WP_216340692.1">
    <property type="nucleotide sequence ID" value="NZ_JAHLEM010000049.1"/>
</dbReference>
<dbReference type="PROSITE" id="PS51186">
    <property type="entry name" value="GNAT"/>
    <property type="match status" value="1"/>
</dbReference>
<evidence type="ECO:0000259" key="3">
    <source>
        <dbReference type="PROSITE" id="PS51186"/>
    </source>
</evidence>
<dbReference type="EMBL" id="JAHLEM010000049">
    <property type="protein sequence ID" value="MBU3863651.1"/>
    <property type="molecule type" value="Genomic_DNA"/>
</dbReference>
<reference evidence="4 5" key="1">
    <citation type="submission" date="2021-06" db="EMBL/GenBank/DDBJ databases">
        <authorList>
            <person name="Pan X."/>
        </authorList>
    </citation>
    <scope>NUCLEOTIDE SEQUENCE [LARGE SCALE GENOMIC DNA]</scope>
    <source>
        <strain evidence="4 5">4503</strain>
    </source>
</reference>
<dbReference type="InterPro" id="IPR050832">
    <property type="entry name" value="Bact_Acetyltransf"/>
</dbReference>
<sequence length="158" mass="17564">MDNHSHVRPATPPDVDAVRAVTDAAYRPYIARIGVRPAPMDADHAADIAAGRVFVTGDPVVVGVLVLVAEPGHLVLESIAVDPDAHRQGVGRRLLAFAELHARALGLPEIRLYTNALMRENQEIYPRYGYEVTERRQDGAYDRIHYRKRIPEAAPDER</sequence>
<name>A0ABS6C9S1_9ACTN</name>
<keyword evidence="2" id="KW-0012">Acyltransferase</keyword>
<accession>A0ABS6C9S1</accession>
<keyword evidence="5" id="KW-1185">Reference proteome</keyword>
<evidence type="ECO:0000313" key="4">
    <source>
        <dbReference type="EMBL" id="MBU3863651.1"/>
    </source>
</evidence>
<dbReference type="CDD" id="cd04301">
    <property type="entry name" value="NAT_SF"/>
    <property type="match status" value="1"/>
</dbReference>
<comment type="caution">
    <text evidence="4">The sequence shown here is derived from an EMBL/GenBank/DDBJ whole genome shotgun (WGS) entry which is preliminary data.</text>
</comment>
<organism evidence="4 5">
    <name type="scientific">Streptomyces niphimycinicus</name>
    <dbReference type="NCBI Taxonomy" id="2842201"/>
    <lineage>
        <taxon>Bacteria</taxon>
        <taxon>Bacillati</taxon>
        <taxon>Actinomycetota</taxon>
        <taxon>Actinomycetes</taxon>
        <taxon>Kitasatosporales</taxon>
        <taxon>Streptomycetaceae</taxon>
        <taxon>Streptomyces</taxon>
    </lineage>
</organism>
<feature type="domain" description="N-acetyltransferase" evidence="3">
    <location>
        <begin position="5"/>
        <end position="151"/>
    </location>
</feature>
<evidence type="ECO:0000256" key="2">
    <source>
        <dbReference type="ARBA" id="ARBA00023315"/>
    </source>
</evidence>
<gene>
    <name evidence="4" type="ORF">KN815_05965</name>
</gene>
<evidence type="ECO:0000313" key="5">
    <source>
        <dbReference type="Proteomes" id="UP000720508"/>
    </source>
</evidence>
<dbReference type="InterPro" id="IPR000182">
    <property type="entry name" value="GNAT_dom"/>
</dbReference>
<proteinExistence type="predicted"/>
<evidence type="ECO:0000256" key="1">
    <source>
        <dbReference type="ARBA" id="ARBA00022679"/>
    </source>
</evidence>
<protein>
    <submittedName>
        <fullName evidence="4">GNAT family N-acetyltransferase</fullName>
    </submittedName>
</protein>
<dbReference type="PANTHER" id="PTHR43877">
    <property type="entry name" value="AMINOALKYLPHOSPHONATE N-ACETYLTRANSFERASE-RELATED-RELATED"/>
    <property type="match status" value="1"/>
</dbReference>